<proteinExistence type="predicted"/>
<dbReference type="SUPFAM" id="SSF46955">
    <property type="entry name" value="Putative DNA-binding domain"/>
    <property type="match status" value="1"/>
</dbReference>
<dbReference type="InterPro" id="IPR041657">
    <property type="entry name" value="HTH_17"/>
</dbReference>
<dbReference type="AlphaFoldDB" id="A0A1Y3YV09"/>
<dbReference type="PANTHER" id="PTHR34585:SF22">
    <property type="entry name" value="HELIX-TURN-HELIX DOMAIN-CONTAINING PROTEIN"/>
    <property type="match status" value="1"/>
</dbReference>
<organism evidence="2 3">
    <name type="scientific">Bacteroides clarus</name>
    <dbReference type="NCBI Taxonomy" id="626929"/>
    <lineage>
        <taxon>Bacteria</taxon>
        <taxon>Pseudomonadati</taxon>
        <taxon>Bacteroidota</taxon>
        <taxon>Bacteroidia</taxon>
        <taxon>Bacteroidales</taxon>
        <taxon>Bacteroidaceae</taxon>
        <taxon>Bacteroides</taxon>
    </lineage>
</organism>
<dbReference type="Pfam" id="PF12728">
    <property type="entry name" value="HTH_17"/>
    <property type="match status" value="1"/>
</dbReference>
<dbReference type="EMBL" id="NFII01000005">
    <property type="protein sequence ID" value="OUO01547.1"/>
    <property type="molecule type" value="Genomic_DNA"/>
</dbReference>
<feature type="domain" description="Helix-turn-helix" evidence="1">
    <location>
        <begin position="4"/>
        <end position="46"/>
    </location>
</feature>
<accession>A0A1Y3YV09</accession>
<evidence type="ECO:0000259" key="1">
    <source>
        <dbReference type="Pfam" id="PF12728"/>
    </source>
</evidence>
<dbReference type="PANTHER" id="PTHR34585">
    <property type="match status" value="1"/>
</dbReference>
<keyword evidence="2" id="KW-0238">DNA-binding</keyword>
<name>A0A1Y3YV09_9BACE</name>
<evidence type="ECO:0000313" key="2">
    <source>
        <dbReference type="EMBL" id="OUO01547.1"/>
    </source>
</evidence>
<dbReference type="InterPro" id="IPR009061">
    <property type="entry name" value="DNA-bd_dom_put_sf"/>
</dbReference>
<dbReference type="RefSeq" id="WP_087425953.1">
    <property type="nucleotide sequence ID" value="NZ_NFII01000005.1"/>
</dbReference>
<reference evidence="3" key="1">
    <citation type="submission" date="2017-04" db="EMBL/GenBank/DDBJ databases">
        <title>Function of individual gut microbiota members based on whole genome sequencing of pure cultures obtained from chicken caecum.</title>
        <authorList>
            <person name="Medvecky M."/>
            <person name="Cejkova D."/>
            <person name="Polansky O."/>
            <person name="Karasova D."/>
            <person name="Kubasova T."/>
            <person name="Cizek A."/>
            <person name="Rychlik I."/>
        </authorList>
    </citation>
    <scope>NUCLEOTIDE SEQUENCE [LARGE SCALE GENOMIC DNA]</scope>
    <source>
        <strain evidence="3">An43</strain>
    </source>
</reference>
<sequence length="67" mass="8072">MDGQDVCLRLDISPRTLQTLRDTGRLAFTRLQRKFYYKPEDVERLMTYVGIRRKEKAVRERRKNGNL</sequence>
<protein>
    <submittedName>
        <fullName evidence="2">DNA-binding protein</fullName>
    </submittedName>
</protein>
<comment type="caution">
    <text evidence="2">The sequence shown here is derived from an EMBL/GenBank/DDBJ whole genome shotgun (WGS) entry which is preliminary data.</text>
</comment>
<dbReference type="GO" id="GO:0003677">
    <property type="term" value="F:DNA binding"/>
    <property type="evidence" value="ECO:0007669"/>
    <property type="project" value="UniProtKB-KW"/>
</dbReference>
<dbReference type="Proteomes" id="UP000195386">
    <property type="component" value="Unassembled WGS sequence"/>
</dbReference>
<gene>
    <name evidence="2" type="ORF">B5F97_07855</name>
</gene>
<evidence type="ECO:0000313" key="3">
    <source>
        <dbReference type="Proteomes" id="UP000195386"/>
    </source>
</evidence>